<dbReference type="PANTHER" id="PTHR43820">
    <property type="entry name" value="HIGH-AFFINITY BRANCHED-CHAIN AMINO ACID TRANSPORT ATP-BINDING PROTEIN LIVF"/>
    <property type="match status" value="1"/>
</dbReference>
<dbReference type="Pfam" id="PF00005">
    <property type="entry name" value="ABC_tran"/>
    <property type="match status" value="1"/>
</dbReference>
<dbReference type="InterPro" id="IPR003593">
    <property type="entry name" value="AAA+_ATPase"/>
</dbReference>
<protein>
    <submittedName>
        <fullName evidence="7">ABC transporter related protein</fullName>
    </submittedName>
</protein>
<dbReference type="GO" id="GO:0015658">
    <property type="term" value="F:branched-chain amino acid transmembrane transporter activity"/>
    <property type="evidence" value="ECO:0007669"/>
    <property type="project" value="TreeGrafter"/>
</dbReference>
<comment type="similarity">
    <text evidence="1">Belongs to the ABC transporter superfamily.</text>
</comment>
<dbReference type="PANTHER" id="PTHR43820:SF4">
    <property type="entry name" value="HIGH-AFFINITY BRANCHED-CHAIN AMINO ACID TRANSPORT ATP-BINDING PROTEIN LIVF"/>
    <property type="match status" value="1"/>
</dbReference>
<keyword evidence="2" id="KW-0813">Transport</keyword>
<evidence type="ECO:0000256" key="3">
    <source>
        <dbReference type="ARBA" id="ARBA00022741"/>
    </source>
</evidence>
<dbReference type="EMBL" id="CP001854">
    <property type="protein sequence ID" value="ADB51210.1"/>
    <property type="molecule type" value="Genomic_DNA"/>
</dbReference>
<evidence type="ECO:0000256" key="5">
    <source>
        <dbReference type="ARBA" id="ARBA00022970"/>
    </source>
</evidence>
<evidence type="ECO:0000313" key="8">
    <source>
        <dbReference type="Proteomes" id="UP000008229"/>
    </source>
</evidence>
<dbReference type="GO" id="GO:0015807">
    <property type="term" value="P:L-amino acid transport"/>
    <property type="evidence" value="ECO:0007669"/>
    <property type="project" value="TreeGrafter"/>
</dbReference>
<dbReference type="InterPro" id="IPR003439">
    <property type="entry name" value="ABC_transporter-like_ATP-bd"/>
</dbReference>
<accession>D3FAP7</accession>
<evidence type="ECO:0000313" key="7">
    <source>
        <dbReference type="EMBL" id="ADB51210.1"/>
    </source>
</evidence>
<evidence type="ECO:0000256" key="1">
    <source>
        <dbReference type="ARBA" id="ARBA00005417"/>
    </source>
</evidence>
<reference evidence="8" key="2">
    <citation type="submission" date="2010-01" db="EMBL/GenBank/DDBJ databases">
        <title>The complete genome of Conexibacter woesei DSM 14684.</title>
        <authorList>
            <consortium name="US DOE Joint Genome Institute (JGI-PGF)"/>
            <person name="Lucas S."/>
            <person name="Copeland A."/>
            <person name="Lapidus A."/>
            <person name="Glavina del Rio T."/>
            <person name="Dalin E."/>
            <person name="Tice H."/>
            <person name="Bruce D."/>
            <person name="Goodwin L."/>
            <person name="Pitluck S."/>
            <person name="Kyrpides N."/>
            <person name="Mavromatis K."/>
            <person name="Ivanova N."/>
            <person name="Mikhailova N."/>
            <person name="Chertkov O."/>
            <person name="Brettin T."/>
            <person name="Detter J.C."/>
            <person name="Han C."/>
            <person name="Larimer F."/>
            <person name="Land M."/>
            <person name="Hauser L."/>
            <person name="Markowitz V."/>
            <person name="Cheng J.-F."/>
            <person name="Hugenholtz P."/>
            <person name="Woyke T."/>
            <person name="Wu D."/>
            <person name="Pukall R."/>
            <person name="Steenblock K."/>
            <person name="Schneider S."/>
            <person name="Klenk H.-P."/>
            <person name="Eisen J.A."/>
        </authorList>
    </citation>
    <scope>NUCLEOTIDE SEQUENCE [LARGE SCALE GENOMIC DNA]</scope>
    <source>
        <strain evidence="8">DSM 14684 / CIP 108061 / JCM 11494 / NBRC 100937 / ID131577</strain>
    </source>
</reference>
<dbReference type="STRING" id="469383.Cwoe_2791"/>
<name>D3FAP7_CONWI</name>
<dbReference type="RefSeq" id="WP_012934261.1">
    <property type="nucleotide sequence ID" value="NC_013739.1"/>
</dbReference>
<dbReference type="eggNOG" id="COG0410">
    <property type="taxonomic scope" value="Bacteria"/>
</dbReference>
<keyword evidence="8" id="KW-1185">Reference proteome</keyword>
<dbReference type="HOGENOM" id="CLU_000604_1_2_11"/>
<dbReference type="InterPro" id="IPR027417">
    <property type="entry name" value="P-loop_NTPase"/>
</dbReference>
<dbReference type="Gene3D" id="3.40.50.300">
    <property type="entry name" value="P-loop containing nucleotide triphosphate hydrolases"/>
    <property type="match status" value="1"/>
</dbReference>
<keyword evidence="4" id="KW-0067">ATP-binding</keyword>
<dbReference type="GO" id="GO:0016887">
    <property type="term" value="F:ATP hydrolysis activity"/>
    <property type="evidence" value="ECO:0007669"/>
    <property type="project" value="InterPro"/>
</dbReference>
<sequence>MLALRDVEVRYGAVRALRGVSLTVEPGEVVGLIGANGAGKTTLLSAVFGLARTHAGAIEFDGVSLRGLVPERIVRHGLALVPEGRHIFETLTVRENLRLGATALADRRALPAQLDAVLERFPKLAQLADTPAGRLSGGEQQQLAIGRALLSQPRLLMLDEPSLGLAPLIVDRVFEVLGELRQQGTTILLVEQNALRTVKFADRTYLLRAGEIVLSGGAELASADALRAAYVGA</sequence>
<dbReference type="OrthoDB" id="9776369at2"/>
<evidence type="ECO:0000259" key="6">
    <source>
        <dbReference type="PROSITE" id="PS50893"/>
    </source>
</evidence>
<evidence type="ECO:0000256" key="4">
    <source>
        <dbReference type="ARBA" id="ARBA00022840"/>
    </source>
</evidence>
<dbReference type="CDD" id="cd03224">
    <property type="entry name" value="ABC_TM1139_LivF_branched"/>
    <property type="match status" value="1"/>
</dbReference>
<dbReference type="Proteomes" id="UP000008229">
    <property type="component" value="Chromosome"/>
</dbReference>
<organism evidence="7 8">
    <name type="scientific">Conexibacter woesei (strain DSM 14684 / CCUG 47730 / CIP 108061 / JCM 11494 / NBRC 100937 / ID131577)</name>
    <dbReference type="NCBI Taxonomy" id="469383"/>
    <lineage>
        <taxon>Bacteria</taxon>
        <taxon>Bacillati</taxon>
        <taxon>Actinomycetota</taxon>
        <taxon>Thermoleophilia</taxon>
        <taxon>Solirubrobacterales</taxon>
        <taxon>Conexibacteraceae</taxon>
        <taxon>Conexibacter</taxon>
    </lineage>
</organism>
<reference evidence="7 8" key="1">
    <citation type="journal article" date="2010" name="Stand. Genomic Sci.">
        <title>Complete genome sequence of Conexibacter woesei type strain (ID131577).</title>
        <authorList>
            <person name="Pukall R."/>
            <person name="Lapidus A."/>
            <person name="Glavina Del Rio T."/>
            <person name="Copeland A."/>
            <person name="Tice H."/>
            <person name="Cheng J.-F."/>
            <person name="Lucas S."/>
            <person name="Chen F."/>
            <person name="Nolan M."/>
            <person name="Bruce D."/>
            <person name="Goodwin L."/>
            <person name="Pitluck S."/>
            <person name="Mavromatis K."/>
            <person name="Ivanova N."/>
            <person name="Ovchinnikova G."/>
            <person name="Pati A."/>
            <person name="Chen A."/>
            <person name="Palaniappan K."/>
            <person name="Land M."/>
            <person name="Hauser L."/>
            <person name="Chang Y.-J."/>
            <person name="Jeffries C.D."/>
            <person name="Chain P."/>
            <person name="Meincke L."/>
            <person name="Sims D."/>
            <person name="Brettin T."/>
            <person name="Detter J.C."/>
            <person name="Rohde M."/>
            <person name="Goeker M."/>
            <person name="Bristow J."/>
            <person name="Eisen J.A."/>
            <person name="Markowitz V."/>
            <person name="Kyrpides N.C."/>
            <person name="Klenk H.-P."/>
            <person name="Hugenholtz P."/>
        </authorList>
    </citation>
    <scope>NUCLEOTIDE SEQUENCE [LARGE SCALE GENOMIC DNA]</scope>
    <source>
        <strain evidence="8">DSM 14684 / CIP 108061 / JCM 11494 / NBRC 100937 / ID131577</strain>
    </source>
</reference>
<dbReference type="PROSITE" id="PS50893">
    <property type="entry name" value="ABC_TRANSPORTER_2"/>
    <property type="match status" value="1"/>
</dbReference>
<evidence type="ECO:0000256" key="2">
    <source>
        <dbReference type="ARBA" id="ARBA00022448"/>
    </source>
</evidence>
<dbReference type="KEGG" id="cwo:Cwoe_2791"/>
<dbReference type="SUPFAM" id="SSF52540">
    <property type="entry name" value="P-loop containing nucleoside triphosphate hydrolases"/>
    <property type="match status" value="1"/>
</dbReference>
<dbReference type="GO" id="GO:0005524">
    <property type="term" value="F:ATP binding"/>
    <property type="evidence" value="ECO:0007669"/>
    <property type="project" value="UniProtKB-KW"/>
</dbReference>
<proteinExistence type="inferred from homology"/>
<keyword evidence="3" id="KW-0547">Nucleotide-binding</keyword>
<keyword evidence="5" id="KW-0029">Amino-acid transport</keyword>
<dbReference type="AlphaFoldDB" id="D3FAP7"/>
<dbReference type="InterPro" id="IPR052156">
    <property type="entry name" value="BCAA_Transport_ATP-bd_LivF"/>
</dbReference>
<dbReference type="SMART" id="SM00382">
    <property type="entry name" value="AAA"/>
    <property type="match status" value="1"/>
</dbReference>
<gene>
    <name evidence="7" type="ordered locus">Cwoe_2791</name>
</gene>
<feature type="domain" description="ABC transporter" evidence="6">
    <location>
        <begin position="2"/>
        <end position="233"/>
    </location>
</feature>